<keyword evidence="5 9" id="KW-0406">Ion transport</keyword>
<dbReference type="Proteomes" id="UP001197378">
    <property type="component" value="Unassembled WGS sequence"/>
</dbReference>
<evidence type="ECO:0000256" key="9">
    <source>
        <dbReference type="HAMAP-Rule" id="MF_00530"/>
    </source>
</evidence>
<comment type="caution">
    <text evidence="13">The sequence shown here is derived from an EMBL/GenBank/DDBJ whole genome shotgun (WGS) entry which is preliminary data.</text>
</comment>
<dbReference type="GO" id="GO:0046933">
    <property type="term" value="F:proton-transporting ATP synthase activity, rotational mechanism"/>
    <property type="evidence" value="ECO:0007669"/>
    <property type="project" value="UniProtKB-UniRule"/>
</dbReference>
<reference evidence="13" key="1">
    <citation type="journal article" date="2021" name="ISME J.">
        <title>Genomic evolution of the class Acidithiobacillia: deep-branching Proteobacteria living in extreme acidic conditions.</title>
        <authorList>
            <person name="Moya-Beltran A."/>
            <person name="Beard S."/>
            <person name="Rojas-Villalobos C."/>
            <person name="Issotta F."/>
            <person name="Gallardo Y."/>
            <person name="Ulloa R."/>
            <person name="Giaveno A."/>
            <person name="Degli Esposti M."/>
            <person name="Johnson D.B."/>
            <person name="Quatrini R."/>
        </authorList>
    </citation>
    <scope>NUCLEOTIDE SEQUENCE</scope>
    <source>
        <strain evidence="13">VAN18-1</strain>
    </source>
</reference>
<dbReference type="RefSeq" id="WP_215871809.1">
    <property type="nucleotide sequence ID" value="NZ_JAAXYO010000029.1"/>
</dbReference>
<comment type="similarity">
    <text evidence="3 9 10">Belongs to the ATPase epsilon chain family.</text>
</comment>
<dbReference type="AlphaFoldDB" id="A0AAE3CIP9"/>
<accession>A0AAE3CIP9</accession>
<dbReference type="SUPFAM" id="SSF51344">
    <property type="entry name" value="Epsilon subunit of F1F0-ATP synthase N-terminal domain"/>
    <property type="match status" value="1"/>
</dbReference>
<sequence>MTDIRNAFPLQVADVHGLVFSGQCVFLALPGELGELGILAHHAPLLTILQAGEMRMHLPDGSVEVLFLEGGFAEILPNGVMVLADLSIRIPDLNPATIQEKVAEAKAAVASSKPGEMDFLRAEQELRRELAKYRALQKYASMPPEEKGEYDWQRPPVAEPPKINPSALED</sequence>
<protein>
    <recommendedName>
        <fullName evidence="9">ATP synthase epsilon chain</fullName>
    </recommendedName>
    <alternativeName>
        <fullName evidence="9">ATP synthase F1 sector epsilon subunit</fullName>
    </alternativeName>
    <alternativeName>
        <fullName evidence="9">F-ATPase epsilon subunit</fullName>
    </alternativeName>
</protein>
<evidence type="ECO:0000256" key="2">
    <source>
        <dbReference type="ARBA" id="ARBA00004184"/>
    </source>
</evidence>
<evidence type="ECO:0000256" key="8">
    <source>
        <dbReference type="ARBA" id="ARBA00023310"/>
    </source>
</evidence>
<dbReference type="Gene3D" id="2.60.15.10">
    <property type="entry name" value="F0F1 ATP synthase delta/epsilon subunit, N-terminal"/>
    <property type="match status" value="1"/>
</dbReference>
<proteinExistence type="inferred from homology"/>
<evidence type="ECO:0000256" key="11">
    <source>
        <dbReference type="SAM" id="MobiDB-lite"/>
    </source>
</evidence>
<evidence type="ECO:0000256" key="5">
    <source>
        <dbReference type="ARBA" id="ARBA00023065"/>
    </source>
</evidence>
<organism evidence="13 14">
    <name type="scientific">Igneacidithiobacillus copahuensis</name>
    <dbReference type="NCBI Taxonomy" id="2724909"/>
    <lineage>
        <taxon>Bacteria</taxon>
        <taxon>Pseudomonadati</taxon>
        <taxon>Pseudomonadota</taxon>
        <taxon>Acidithiobacillia</taxon>
        <taxon>Acidithiobacillales</taxon>
        <taxon>Acidithiobacillaceae</taxon>
        <taxon>Igneacidithiobacillus</taxon>
    </lineage>
</organism>
<dbReference type="PANTHER" id="PTHR13822:SF10">
    <property type="entry name" value="ATP SYNTHASE EPSILON CHAIN, CHLOROPLASTIC"/>
    <property type="match status" value="1"/>
</dbReference>
<evidence type="ECO:0000256" key="1">
    <source>
        <dbReference type="ARBA" id="ARBA00003543"/>
    </source>
</evidence>
<dbReference type="InterPro" id="IPR036771">
    <property type="entry name" value="ATPsynth_dsu/esu_N"/>
</dbReference>
<name>A0AAE3CIP9_9PROT</name>
<evidence type="ECO:0000256" key="6">
    <source>
        <dbReference type="ARBA" id="ARBA00023136"/>
    </source>
</evidence>
<dbReference type="EMBL" id="JAAXYO010000029">
    <property type="protein sequence ID" value="MBU2786967.1"/>
    <property type="molecule type" value="Genomic_DNA"/>
</dbReference>
<dbReference type="PANTHER" id="PTHR13822">
    <property type="entry name" value="ATP SYNTHASE DELTA/EPSILON CHAIN"/>
    <property type="match status" value="1"/>
</dbReference>
<dbReference type="CDD" id="cd12152">
    <property type="entry name" value="F1-ATPase_delta"/>
    <property type="match status" value="1"/>
</dbReference>
<dbReference type="InterPro" id="IPR001469">
    <property type="entry name" value="ATP_synth_F1_dsu/esu"/>
</dbReference>
<dbReference type="GO" id="GO:0012505">
    <property type="term" value="C:endomembrane system"/>
    <property type="evidence" value="ECO:0007669"/>
    <property type="project" value="UniProtKB-SubCell"/>
</dbReference>
<dbReference type="HAMAP" id="MF_00530">
    <property type="entry name" value="ATP_synth_epsil_bac"/>
    <property type="match status" value="1"/>
</dbReference>
<feature type="domain" description="ATP synthase F1 complex delta/epsilon subunit N-terminal" evidence="12">
    <location>
        <begin position="10"/>
        <end position="85"/>
    </location>
</feature>
<gene>
    <name evidence="9 13" type="primary">atpC</name>
    <name evidence="13" type="ORF">HFQ13_01835</name>
</gene>
<keyword evidence="9" id="KW-1003">Cell membrane</keyword>
<evidence type="ECO:0000256" key="7">
    <source>
        <dbReference type="ARBA" id="ARBA00023196"/>
    </source>
</evidence>
<comment type="subcellular location">
    <subcellularLocation>
        <location evidence="9">Cell membrane</location>
        <topology evidence="9">Peripheral membrane protein</topology>
    </subcellularLocation>
    <subcellularLocation>
        <location evidence="2">Endomembrane system</location>
        <topology evidence="2">Peripheral membrane protein</topology>
    </subcellularLocation>
</comment>
<keyword evidence="9" id="KW-0375">Hydrogen ion transport</keyword>
<feature type="region of interest" description="Disordered" evidence="11">
    <location>
        <begin position="142"/>
        <end position="170"/>
    </location>
</feature>
<evidence type="ECO:0000313" key="13">
    <source>
        <dbReference type="EMBL" id="MBU2786967.1"/>
    </source>
</evidence>
<evidence type="ECO:0000259" key="12">
    <source>
        <dbReference type="Pfam" id="PF02823"/>
    </source>
</evidence>
<dbReference type="GO" id="GO:0005886">
    <property type="term" value="C:plasma membrane"/>
    <property type="evidence" value="ECO:0007669"/>
    <property type="project" value="UniProtKB-SubCell"/>
</dbReference>
<keyword evidence="6 9" id="KW-0472">Membrane</keyword>
<keyword evidence="4 9" id="KW-0813">Transport</keyword>
<comment type="function">
    <text evidence="1 9">Produces ATP from ADP in the presence of a proton gradient across the membrane.</text>
</comment>
<dbReference type="InterPro" id="IPR020546">
    <property type="entry name" value="ATP_synth_F1_dsu/esu_N"/>
</dbReference>
<dbReference type="NCBIfam" id="TIGR01216">
    <property type="entry name" value="ATP_synt_epsi"/>
    <property type="match status" value="1"/>
</dbReference>
<dbReference type="Pfam" id="PF02823">
    <property type="entry name" value="ATP-synt_DE_N"/>
    <property type="match status" value="1"/>
</dbReference>
<evidence type="ECO:0000313" key="14">
    <source>
        <dbReference type="Proteomes" id="UP001197378"/>
    </source>
</evidence>
<evidence type="ECO:0000256" key="4">
    <source>
        <dbReference type="ARBA" id="ARBA00022448"/>
    </source>
</evidence>
<dbReference type="GO" id="GO:0045259">
    <property type="term" value="C:proton-transporting ATP synthase complex"/>
    <property type="evidence" value="ECO:0007669"/>
    <property type="project" value="UniProtKB-KW"/>
</dbReference>
<comment type="subunit">
    <text evidence="9 10">F-type ATPases have 2 components, CF(1) - the catalytic core - and CF(0) - the membrane proton channel. CF(1) has five subunits: alpha(3), beta(3), gamma(1), delta(1), epsilon(1). CF(0) has three main subunits: a, b and c.</text>
</comment>
<evidence type="ECO:0000256" key="10">
    <source>
        <dbReference type="RuleBase" id="RU003656"/>
    </source>
</evidence>
<keyword evidence="8 9" id="KW-0066">ATP synthesis</keyword>
<evidence type="ECO:0000256" key="3">
    <source>
        <dbReference type="ARBA" id="ARBA00005712"/>
    </source>
</evidence>
<keyword evidence="7 9" id="KW-0139">CF(1)</keyword>
<dbReference type="GO" id="GO:0005524">
    <property type="term" value="F:ATP binding"/>
    <property type="evidence" value="ECO:0007669"/>
    <property type="project" value="UniProtKB-UniRule"/>
</dbReference>
<keyword evidence="14" id="KW-1185">Reference proteome</keyword>